<protein>
    <recommendedName>
        <fullName evidence="4">Transmembrane protein 252</fullName>
    </recommendedName>
</protein>
<sequence>MIMNVKKQLWSLACMVLPGVGFAMTCIGSYLVYLQITYEYSMRVVPAYIIIVLGILAVFIGVFWTNCQSMKSKMYLRGGHEQHTQVYTIERPSSFPPSYEECHGSQGRPETAPESVVVVDGVDVEMSFAPPLYSQDSSDAPDCTWSWEQPPRYSQVEHIQQGEVDVEERREALTGH</sequence>
<keyword evidence="3" id="KW-1185">Reference proteome</keyword>
<evidence type="ECO:0000256" key="1">
    <source>
        <dbReference type="SAM" id="Phobius"/>
    </source>
</evidence>
<dbReference type="Pfam" id="PF15664">
    <property type="entry name" value="TMEM252"/>
    <property type="match status" value="1"/>
</dbReference>
<keyword evidence="1" id="KW-0812">Transmembrane</keyword>
<name>A0A484DC28_PERFV</name>
<dbReference type="PANTHER" id="PTHR35682">
    <property type="entry name" value="TRANSMEMBRANE PROTEIN 252"/>
    <property type="match status" value="1"/>
</dbReference>
<feature type="transmembrane region" description="Helical" evidence="1">
    <location>
        <begin position="12"/>
        <end position="33"/>
    </location>
</feature>
<dbReference type="EMBL" id="SCKG01000005">
    <property type="protein sequence ID" value="TDH12793.1"/>
    <property type="molecule type" value="Genomic_DNA"/>
</dbReference>
<evidence type="ECO:0000313" key="3">
    <source>
        <dbReference type="Proteomes" id="UP000295070"/>
    </source>
</evidence>
<evidence type="ECO:0000313" key="2">
    <source>
        <dbReference type="EMBL" id="TDH12793.1"/>
    </source>
</evidence>
<keyword evidence="1" id="KW-0472">Membrane</keyword>
<evidence type="ECO:0008006" key="4">
    <source>
        <dbReference type="Google" id="ProtNLM"/>
    </source>
</evidence>
<feature type="transmembrane region" description="Helical" evidence="1">
    <location>
        <begin position="45"/>
        <end position="67"/>
    </location>
</feature>
<organism evidence="2 3">
    <name type="scientific">Perca flavescens</name>
    <name type="common">American yellow perch</name>
    <name type="synonym">Morone flavescens</name>
    <dbReference type="NCBI Taxonomy" id="8167"/>
    <lineage>
        <taxon>Eukaryota</taxon>
        <taxon>Metazoa</taxon>
        <taxon>Chordata</taxon>
        <taxon>Craniata</taxon>
        <taxon>Vertebrata</taxon>
        <taxon>Euteleostomi</taxon>
        <taxon>Actinopterygii</taxon>
        <taxon>Neopterygii</taxon>
        <taxon>Teleostei</taxon>
        <taxon>Neoteleostei</taxon>
        <taxon>Acanthomorphata</taxon>
        <taxon>Eupercaria</taxon>
        <taxon>Perciformes</taxon>
        <taxon>Percoidei</taxon>
        <taxon>Percidae</taxon>
        <taxon>Percinae</taxon>
        <taxon>Perca</taxon>
    </lineage>
</organism>
<comment type="caution">
    <text evidence="2">The sequence shown here is derived from an EMBL/GenBank/DDBJ whole genome shotgun (WGS) entry which is preliminary data.</text>
</comment>
<gene>
    <name evidence="2" type="ORF">EPR50_G00051790</name>
</gene>
<reference evidence="2 3" key="1">
    <citation type="submission" date="2019-01" db="EMBL/GenBank/DDBJ databases">
        <title>A chromosome-scale genome assembly of the yellow perch, Perca flavescens.</title>
        <authorList>
            <person name="Feron R."/>
            <person name="Morvezen R."/>
            <person name="Bestin A."/>
            <person name="Haffray P."/>
            <person name="Klopp C."/>
            <person name="Zahm M."/>
            <person name="Cabau C."/>
            <person name="Roques C."/>
            <person name="Donnadieu C."/>
            <person name="Bouchez O."/>
            <person name="Christie M."/>
            <person name="Larson W."/>
            <person name="Guiguen Y."/>
        </authorList>
    </citation>
    <scope>NUCLEOTIDE SEQUENCE [LARGE SCALE GENOMIC DNA]</scope>
    <source>
        <strain evidence="2">YP-PL-M2</strain>
        <tissue evidence="2">Blood</tissue>
    </source>
</reference>
<proteinExistence type="predicted"/>
<dbReference type="AlphaFoldDB" id="A0A484DC28"/>
<keyword evidence="1" id="KW-1133">Transmembrane helix</keyword>
<dbReference type="InterPro" id="IPR031363">
    <property type="entry name" value="TMEM252"/>
</dbReference>
<dbReference type="PANTHER" id="PTHR35682:SF1">
    <property type="entry name" value="TRANSMEMBRANE PROTEIN 252"/>
    <property type="match status" value="1"/>
</dbReference>
<accession>A0A484DC28</accession>
<dbReference type="Proteomes" id="UP000295070">
    <property type="component" value="Chromosome 5"/>
</dbReference>